<dbReference type="AlphaFoldDB" id="A0AAV5NIR8"/>
<gene>
    <name evidence="1" type="ORF">GCM10007867_31210</name>
</gene>
<sequence length="57" mass="6391">MHYDGEERIGIRWNGEIDNPSDLGHPVSTGHATWFLLPTELGEPIAQLATLFSKSRE</sequence>
<keyword evidence="2" id="KW-1185">Reference proteome</keyword>
<dbReference type="Proteomes" id="UP001156614">
    <property type="component" value="Unassembled WGS sequence"/>
</dbReference>
<protein>
    <submittedName>
        <fullName evidence="1">Uncharacterized protein</fullName>
    </submittedName>
</protein>
<comment type="caution">
    <text evidence="1">The sequence shown here is derived from an EMBL/GenBank/DDBJ whole genome shotgun (WGS) entry which is preliminary data.</text>
</comment>
<dbReference type="RefSeq" id="WP_167386183.1">
    <property type="nucleotide sequence ID" value="NZ_BEWM01000014.1"/>
</dbReference>
<evidence type="ECO:0000313" key="2">
    <source>
        <dbReference type="Proteomes" id="UP001156614"/>
    </source>
</evidence>
<accession>A0AAV5NIR8</accession>
<dbReference type="EMBL" id="BSNU01000013">
    <property type="protein sequence ID" value="GLQ64274.1"/>
    <property type="molecule type" value="Genomic_DNA"/>
</dbReference>
<name>A0AAV5NIR8_9PROT</name>
<organism evidence="1 2">
    <name type="scientific">Gluconobacter cerinus</name>
    <dbReference type="NCBI Taxonomy" id="38307"/>
    <lineage>
        <taxon>Bacteria</taxon>
        <taxon>Pseudomonadati</taxon>
        <taxon>Pseudomonadota</taxon>
        <taxon>Alphaproteobacteria</taxon>
        <taxon>Acetobacterales</taxon>
        <taxon>Acetobacteraceae</taxon>
        <taxon>Gluconobacter</taxon>
    </lineage>
</organism>
<evidence type="ECO:0000313" key="1">
    <source>
        <dbReference type="EMBL" id="GLQ64274.1"/>
    </source>
</evidence>
<reference evidence="2" key="1">
    <citation type="journal article" date="2019" name="Int. J. Syst. Evol. Microbiol.">
        <title>The Global Catalogue of Microorganisms (GCM) 10K type strain sequencing project: providing services to taxonomists for standard genome sequencing and annotation.</title>
        <authorList>
            <consortium name="The Broad Institute Genomics Platform"/>
            <consortium name="The Broad Institute Genome Sequencing Center for Infectious Disease"/>
            <person name="Wu L."/>
            <person name="Ma J."/>
        </authorList>
    </citation>
    <scope>NUCLEOTIDE SEQUENCE [LARGE SCALE GENOMIC DNA]</scope>
    <source>
        <strain evidence="2">NBRC 3267</strain>
    </source>
</reference>
<proteinExistence type="predicted"/>